<keyword evidence="1" id="KW-1133">Transmembrane helix</keyword>
<evidence type="ECO:0000313" key="2">
    <source>
        <dbReference type="EMBL" id="CBI14146.1"/>
    </source>
</evidence>
<accession>A0AA36JYR7</accession>
<dbReference type="EMBL" id="FN597254">
    <property type="protein sequence ID" value="CBI14146.1"/>
    <property type="molecule type" value="Genomic_DNA"/>
</dbReference>
<dbReference type="Proteomes" id="UP000001517">
    <property type="component" value="Chromosome"/>
</dbReference>
<organism evidence="2 3">
    <name type="scientific">Streptococcus gallolyticus (strain UCN34)</name>
    <dbReference type="NCBI Taxonomy" id="637909"/>
    <lineage>
        <taxon>Bacteria</taxon>
        <taxon>Bacillati</taxon>
        <taxon>Bacillota</taxon>
        <taxon>Bacilli</taxon>
        <taxon>Lactobacillales</taxon>
        <taxon>Streptococcaceae</taxon>
        <taxon>Streptococcus</taxon>
    </lineage>
</organism>
<feature type="transmembrane region" description="Helical" evidence="1">
    <location>
        <begin position="95"/>
        <end position="125"/>
    </location>
</feature>
<evidence type="ECO:0000256" key="1">
    <source>
        <dbReference type="SAM" id="Phobius"/>
    </source>
</evidence>
<reference evidence="2 3" key="1">
    <citation type="journal article" date="2010" name="J. Bacteriol.">
        <title>Genome sequence of Streptococcus gallolyticus: insights into its adaptation to the bovine rumen and its ability to cause endocarditis.</title>
        <authorList>
            <person name="Rusniok C."/>
            <person name="Couve E."/>
            <person name="Da Cunha V."/>
            <person name="El Gana R."/>
            <person name="Zidane N."/>
            <person name="Bouchier C."/>
            <person name="Poyart C."/>
            <person name="Leclercq R."/>
            <person name="Trieu-Cuot P."/>
            <person name="Glaser P."/>
        </authorList>
    </citation>
    <scope>NUCLEOTIDE SEQUENCE [LARGE SCALE GENOMIC DNA]</scope>
    <source>
        <strain evidence="2 3">UCN34</strain>
    </source>
</reference>
<name>A0AA36JYR7_STRG3</name>
<protein>
    <submittedName>
        <fullName evidence="2">Uncharacterized protein</fullName>
    </submittedName>
</protein>
<proteinExistence type="predicted"/>
<keyword evidence="1" id="KW-0812">Transmembrane</keyword>
<gene>
    <name evidence="2" type="ordered locus">GALLO_1655</name>
</gene>
<dbReference type="KEGG" id="sga:GALLO_1655"/>
<evidence type="ECO:0000313" key="3">
    <source>
        <dbReference type="Proteomes" id="UP000001517"/>
    </source>
</evidence>
<feature type="transmembrane region" description="Helical" evidence="1">
    <location>
        <begin position="21"/>
        <end position="41"/>
    </location>
</feature>
<dbReference type="RefSeq" id="WP_012962313.1">
    <property type="nucleotide sequence ID" value="NC_013798.1"/>
</dbReference>
<sequence>MKKIFNVFKRYQKHFNFLFKITMLFLCLRAFYLIINAIFLASITNAISSLKTISLTDIRNGFIVTCLLSVIVYTVNSSINQLLERPNQSLCNSSITFLVMVFLLISLSIEQFNIITGILATFILIQNNFTTNLTPKVLSEPDTKPKKYILKRTKRENNHHYNRKFPKRIYKSSRRF</sequence>
<feature type="transmembrane region" description="Helical" evidence="1">
    <location>
        <begin position="61"/>
        <end position="83"/>
    </location>
</feature>
<keyword evidence="1" id="KW-0472">Membrane</keyword>
<dbReference type="AlphaFoldDB" id="A0AA36JYR7"/>